<organism evidence="3 4">
    <name type="scientific">Actinomadura alba</name>
    <dbReference type="NCBI Taxonomy" id="406431"/>
    <lineage>
        <taxon>Bacteria</taxon>
        <taxon>Bacillati</taxon>
        <taxon>Actinomycetota</taxon>
        <taxon>Actinomycetes</taxon>
        <taxon>Streptosporangiales</taxon>
        <taxon>Thermomonosporaceae</taxon>
        <taxon>Actinomadura</taxon>
    </lineage>
</organism>
<keyword evidence="4" id="KW-1185">Reference proteome</keyword>
<feature type="signal peptide" evidence="2">
    <location>
        <begin position="1"/>
        <end position="17"/>
    </location>
</feature>
<feature type="region of interest" description="Disordered" evidence="1">
    <location>
        <begin position="124"/>
        <end position="145"/>
    </location>
</feature>
<reference evidence="3 4" key="1">
    <citation type="submission" date="2020-06" db="EMBL/GenBank/DDBJ databases">
        <title>Actinomadura xiongansis sp. nov., isolated from soil of Baiyangdian.</title>
        <authorList>
            <person name="Zhang X."/>
        </authorList>
    </citation>
    <scope>NUCLEOTIDE SEQUENCE [LARGE SCALE GENOMIC DNA]</scope>
    <source>
        <strain evidence="3 4">HBUM206468</strain>
    </source>
</reference>
<dbReference type="RefSeq" id="WP_187246390.1">
    <property type="nucleotide sequence ID" value="NZ_BAAAOK010000009.1"/>
</dbReference>
<feature type="region of interest" description="Disordered" evidence="1">
    <location>
        <begin position="27"/>
        <end position="54"/>
    </location>
</feature>
<proteinExistence type="predicted"/>
<gene>
    <name evidence="3" type="ORF">HKK74_28160</name>
</gene>
<dbReference type="EMBL" id="JABVEC010000026">
    <property type="protein sequence ID" value="MBC6469341.1"/>
    <property type="molecule type" value="Genomic_DNA"/>
</dbReference>
<name>A0ABR7LX17_9ACTN</name>
<evidence type="ECO:0000256" key="1">
    <source>
        <dbReference type="SAM" id="MobiDB-lite"/>
    </source>
</evidence>
<dbReference type="Proteomes" id="UP000805614">
    <property type="component" value="Unassembled WGS sequence"/>
</dbReference>
<evidence type="ECO:0000313" key="3">
    <source>
        <dbReference type="EMBL" id="MBC6469341.1"/>
    </source>
</evidence>
<keyword evidence="2" id="KW-0732">Signal</keyword>
<protein>
    <recommendedName>
        <fullName evidence="5">Lipoprotein</fullName>
    </recommendedName>
</protein>
<feature type="compositionally biased region" description="Low complexity" evidence="1">
    <location>
        <begin position="27"/>
        <end position="50"/>
    </location>
</feature>
<evidence type="ECO:0000256" key="2">
    <source>
        <dbReference type="SAM" id="SignalP"/>
    </source>
</evidence>
<sequence>MNRVSTLLLAVPLLALAACGGGSSDDGIASAGGAKAGTSASASAGPSADSDQARLRYARCLRENGVPMPDDPKDLPKGGLAIPDKAMKACEQQQKAMGGKRIDMNDPATRDRFTKLARCMREHDFDFPDPPNMPAPDFDGGNRPRFEKALKECNHHLQGDR</sequence>
<evidence type="ECO:0008006" key="5">
    <source>
        <dbReference type="Google" id="ProtNLM"/>
    </source>
</evidence>
<comment type="caution">
    <text evidence="3">The sequence shown here is derived from an EMBL/GenBank/DDBJ whole genome shotgun (WGS) entry which is preliminary data.</text>
</comment>
<dbReference type="PROSITE" id="PS51257">
    <property type="entry name" value="PROKAR_LIPOPROTEIN"/>
    <property type="match status" value="1"/>
</dbReference>
<feature type="chain" id="PRO_5047012935" description="Lipoprotein" evidence="2">
    <location>
        <begin position="18"/>
        <end position="161"/>
    </location>
</feature>
<evidence type="ECO:0000313" key="4">
    <source>
        <dbReference type="Proteomes" id="UP000805614"/>
    </source>
</evidence>
<accession>A0ABR7LX17</accession>